<comment type="caution">
    <text evidence="8">The sequence shown here is derived from an EMBL/GenBank/DDBJ whole genome shotgun (WGS) entry which is preliminary data.</text>
</comment>
<evidence type="ECO:0000256" key="2">
    <source>
        <dbReference type="ARBA" id="ARBA00022475"/>
    </source>
</evidence>
<evidence type="ECO:0000256" key="1">
    <source>
        <dbReference type="ARBA" id="ARBA00004651"/>
    </source>
</evidence>
<reference evidence="8 9" key="1">
    <citation type="submission" date="2018-09" db="EMBL/GenBank/DDBJ databases">
        <authorList>
            <person name="Wang F."/>
        </authorList>
    </citation>
    <scope>NUCLEOTIDE SEQUENCE [LARGE SCALE GENOMIC DNA]</scope>
    <source>
        <strain evidence="8 9">PLHSC7-2</strain>
    </source>
</reference>
<keyword evidence="2" id="KW-1003">Cell membrane</keyword>
<dbReference type="PANTHER" id="PTHR32322:SF18">
    <property type="entry name" value="S-ADENOSYLMETHIONINE_S-ADENOSYLHOMOCYSTEINE TRANSPORTER"/>
    <property type="match status" value="1"/>
</dbReference>
<keyword evidence="5 6" id="KW-0472">Membrane</keyword>
<feature type="transmembrane region" description="Helical" evidence="6">
    <location>
        <begin position="90"/>
        <end position="111"/>
    </location>
</feature>
<feature type="domain" description="EamA" evidence="7">
    <location>
        <begin position="5"/>
        <end position="133"/>
    </location>
</feature>
<keyword evidence="9" id="KW-1185">Reference proteome</keyword>
<dbReference type="GO" id="GO:0005886">
    <property type="term" value="C:plasma membrane"/>
    <property type="evidence" value="ECO:0007669"/>
    <property type="project" value="UniProtKB-SubCell"/>
</dbReference>
<keyword evidence="4 6" id="KW-1133">Transmembrane helix</keyword>
<feature type="transmembrane region" description="Helical" evidence="6">
    <location>
        <begin position="264"/>
        <end position="281"/>
    </location>
</feature>
<evidence type="ECO:0000256" key="3">
    <source>
        <dbReference type="ARBA" id="ARBA00022692"/>
    </source>
</evidence>
<evidence type="ECO:0000313" key="8">
    <source>
        <dbReference type="EMBL" id="RJG38626.1"/>
    </source>
</evidence>
<accession>A0A418Y9Z5</accession>
<reference evidence="8 9" key="2">
    <citation type="submission" date="2019-01" db="EMBL/GenBank/DDBJ databases">
        <title>Motilimonas pumilus sp. nov., isolated from the gut of sea cucumber (Apostichopus japonicus).</title>
        <authorList>
            <person name="Wang F.-Q."/>
            <person name="Ren L.-H."/>
            <person name="Lin Y.-W."/>
            <person name="Sun G.-H."/>
            <person name="Du Z.-J."/>
            <person name="Zhao J.-X."/>
            <person name="Liu X.-J."/>
            <person name="Liu L.-J."/>
        </authorList>
    </citation>
    <scope>NUCLEOTIDE SEQUENCE [LARGE SCALE GENOMIC DNA]</scope>
    <source>
        <strain evidence="8 9">PLHSC7-2</strain>
    </source>
</reference>
<dbReference type="OrthoDB" id="5584577at2"/>
<dbReference type="InterPro" id="IPR050638">
    <property type="entry name" value="AA-Vitamin_Transporters"/>
</dbReference>
<evidence type="ECO:0000256" key="6">
    <source>
        <dbReference type="SAM" id="Phobius"/>
    </source>
</evidence>
<dbReference type="PANTHER" id="PTHR32322">
    <property type="entry name" value="INNER MEMBRANE TRANSPORTER"/>
    <property type="match status" value="1"/>
</dbReference>
<organism evidence="8 9">
    <name type="scientific">Motilimonas pumila</name>
    <dbReference type="NCBI Taxonomy" id="2303987"/>
    <lineage>
        <taxon>Bacteria</taxon>
        <taxon>Pseudomonadati</taxon>
        <taxon>Pseudomonadota</taxon>
        <taxon>Gammaproteobacteria</taxon>
        <taxon>Alteromonadales</taxon>
        <taxon>Alteromonadales genera incertae sedis</taxon>
        <taxon>Motilimonas</taxon>
    </lineage>
</organism>
<evidence type="ECO:0000313" key="9">
    <source>
        <dbReference type="Proteomes" id="UP000283255"/>
    </source>
</evidence>
<feature type="transmembrane region" description="Helical" evidence="6">
    <location>
        <begin position="64"/>
        <end position="84"/>
    </location>
</feature>
<dbReference type="Pfam" id="PF00892">
    <property type="entry name" value="EamA"/>
    <property type="match status" value="2"/>
</dbReference>
<dbReference type="EMBL" id="QZCH01000039">
    <property type="protein sequence ID" value="RJG38626.1"/>
    <property type="molecule type" value="Genomic_DNA"/>
</dbReference>
<sequence length="297" mass="32603">MPASLCLTFAMLLWGSSYIALKYALLFYPPQWVMFGRMVITLVACLLLWRWVKQYRYQTGDWKILSVMSLAEPCLYFLFEGHALQYTSAAQAGVLVSCLPIFVAILAWFTLKERVSRFILFGFLLCISGGIGLSLVSPGSDYAPRPLLGNSLEMLAMLCAAVYTICVKKLAGRYSPLSLIAIQGFTGTLFFAPQAAMSELPQQHDTASLLAVLYLGSVVTLGAYGLYNYAIVKISVLKAAAFSNLTPVFSLFLAILILGEQLNLWQGIAIATVFLGVYISQQHRQATPCDKVENASA</sequence>
<proteinExistence type="predicted"/>
<feature type="transmembrane region" description="Helical" evidence="6">
    <location>
        <begin position="118"/>
        <end position="135"/>
    </location>
</feature>
<feature type="transmembrane region" description="Helical" evidence="6">
    <location>
        <begin position="239"/>
        <end position="258"/>
    </location>
</feature>
<dbReference type="InterPro" id="IPR000620">
    <property type="entry name" value="EamA_dom"/>
</dbReference>
<evidence type="ECO:0000256" key="4">
    <source>
        <dbReference type="ARBA" id="ARBA00022989"/>
    </source>
</evidence>
<dbReference type="AlphaFoldDB" id="A0A418Y9Z5"/>
<comment type="subcellular location">
    <subcellularLocation>
        <location evidence="1">Cell membrane</location>
        <topology evidence="1">Multi-pass membrane protein</topology>
    </subcellularLocation>
</comment>
<protein>
    <submittedName>
        <fullName evidence="8">DMT family transporter</fullName>
    </submittedName>
</protein>
<feature type="domain" description="EamA" evidence="7">
    <location>
        <begin position="149"/>
        <end position="279"/>
    </location>
</feature>
<evidence type="ECO:0000256" key="5">
    <source>
        <dbReference type="ARBA" id="ARBA00023136"/>
    </source>
</evidence>
<dbReference type="SUPFAM" id="SSF103481">
    <property type="entry name" value="Multidrug resistance efflux transporter EmrE"/>
    <property type="match status" value="2"/>
</dbReference>
<feature type="transmembrane region" description="Helical" evidence="6">
    <location>
        <begin position="177"/>
        <end position="196"/>
    </location>
</feature>
<gene>
    <name evidence="8" type="ORF">D1Z90_18905</name>
</gene>
<feature type="transmembrane region" description="Helical" evidence="6">
    <location>
        <begin position="32"/>
        <end position="52"/>
    </location>
</feature>
<dbReference type="InterPro" id="IPR037185">
    <property type="entry name" value="EmrE-like"/>
</dbReference>
<feature type="transmembrane region" description="Helical" evidence="6">
    <location>
        <begin position="208"/>
        <end position="227"/>
    </location>
</feature>
<dbReference type="Proteomes" id="UP000283255">
    <property type="component" value="Unassembled WGS sequence"/>
</dbReference>
<evidence type="ECO:0000259" key="7">
    <source>
        <dbReference type="Pfam" id="PF00892"/>
    </source>
</evidence>
<feature type="transmembrane region" description="Helical" evidence="6">
    <location>
        <begin position="147"/>
        <end position="165"/>
    </location>
</feature>
<keyword evidence="3 6" id="KW-0812">Transmembrane</keyword>
<dbReference type="RefSeq" id="WP_119912362.1">
    <property type="nucleotide sequence ID" value="NZ_QZCH01000039.1"/>
</dbReference>
<name>A0A418Y9Z5_9GAMM</name>